<dbReference type="GO" id="GO:0000030">
    <property type="term" value="F:mannosyltransferase activity"/>
    <property type="evidence" value="ECO:0007669"/>
    <property type="project" value="TreeGrafter"/>
</dbReference>
<dbReference type="RefSeq" id="WP_014105797.1">
    <property type="nucleotide sequence ID" value="NC_016027.1"/>
</dbReference>
<dbReference type="GO" id="GO:0016020">
    <property type="term" value="C:membrane"/>
    <property type="evidence" value="ECO:0007669"/>
    <property type="project" value="GOC"/>
</dbReference>
<dbReference type="GO" id="GO:0051999">
    <property type="term" value="P:mannosyl-inositol phosphorylceramide biosynthetic process"/>
    <property type="evidence" value="ECO:0007669"/>
    <property type="project" value="TreeGrafter"/>
</dbReference>
<proteinExistence type="predicted"/>
<dbReference type="Pfam" id="PF04488">
    <property type="entry name" value="Gly_transf_sug"/>
    <property type="match status" value="1"/>
</dbReference>
<dbReference type="AlphaFoldDB" id="G2I021"/>
<evidence type="ECO:0008006" key="4">
    <source>
        <dbReference type="Google" id="ProtNLM"/>
    </source>
</evidence>
<protein>
    <recommendedName>
        <fullName evidence="4">Glycosyltransferase</fullName>
    </recommendedName>
</protein>
<reference evidence="3" key="1">
    <citation type="journal article" date="2011" name="J. Bacteriol.">
        <title>Complete genome sequence of NBRC 3288, a unique cellulose-nonproducing strain of Gluconacetobacter xylinus isolated from vinegar.</title>
        <authorList>
            <person name="Ogino H."/>
            <person name="Azuma Y."/>
            <person name="Hosoyama A."/>
            <person name="Nakazawa H."/>
            <person name="Matsutani M."/>
            <person name="Hasegawa A."/>
            <person name="Otsuyama K."/>
            <person name="Matsushita K."/>
            <person name="Fujita N."/>
            <person name="Shirai M."/>
        </authorList>
    </citation>
    <scope>NUCLEOTIDE SEQUENCE [LARGE SCALE GENOMIC DNA]</scope>
    <source>
        <strain evidence="3">NBRC 3288 / BCRC 11682 / LMG 1693</strain>
    </source>
</reference>
<dbReference type="SUPFAM" id="SSF53448">
    <property type="entry name" value="Nucleotide-diphospho-sugar transferases"/>
    <property type="match status" value="1"/>
</dbReference>
<dbReference type="KEGG" id="gxy:GLX_18670"/>
<dbReference type="Gene3D" id="3.90.550.20">
    <property type="match status" value="1"/>
</dbReference>
<keyword evidence="1" id="KW-0808">Transferase</keyword>
<evidence type="ECO:0000313" key="3">
    <source>
        <dbReference type="Proteomes" id="UP000009044"/>
    </source>
</evidence>
<dbReference type="PATRIC" id="fig|634177.7.peg.2122"/>
<dbReference type="Proteomes" id="UP000009044">
    <property type="component" value="Chromosome"/>
</dbReference>
<name>G2I021_KOMMN</name>
<evidence type="ECO:0000256" key="1">
    <source>
        <dbReference type="ARBA" id="ARBA00022679"/>
    </source>
</evidence>
<dbReference type="eggNOG" id="COG3774">
    <property type="taxonomic scope" value="Bacteria"/>
</dbReference>
<dbReference type="STRING" id="634177.GLX_18670"/>
<organism evidence="2 3">
    <name type="scientific">Komagataeibacter medellinensis (strain NBRC 3288 / BCRC 11682 / LMG 1693 / Kondo 51)</name>
    <name type="common">Gluconacetobacter medellinensis</name>
    <dbReference type="NCBI Taxonomy" id="634177"/>
    <lineage>
        <taxon>Bacteria</taxon>
        <taxon>Pseudomonadati</taxon>
        <taxon>Pseudomonadota</taxon>
        <taxon>Alphaproteobacteria</taxon>
        <taxon>Acetobacterales</taxon>
        <taxon>Acetobacteraceae</taxon>
        <taxon>Komagataeibacter</taxon>
    </lineage>
</organism>
<dbReference type="InterPro" id="IPR007577">
    <property type="entry name" value="GlycoTrfase_DXD_sugar-bd_CS"/>
</dbReference>
<dbReference type="PANTHER" id="PTHR32385:SF15">
    <property type="entry name" value="INOSITOL PHOSPHOCERAMIDE MANNOSYLTRANSFERASE 1"/>
    <property type="match status" value="1"/>
</dbReference>
<gene>
    <name evidence="2" type="ordered locus">GLX_18670</name>
</gene>
<dbReference type="PANTHER" id="PTHR32385">
    <property type="entry name" value="MANNOSYL PHOSPHORYLINOSITOL CERAMIDE SYNTHASE"/>
    <property type="match status" value="1"/>
</dbReference>
<sequence length="380" mass="44468">MRKNHKIDKIHYVFIIDGDDFPENIPEFIKINIEYSREIYPHAEIKIWNGRELKKFISENFHPDVLWAYNTLTPYAFRCDLARYCLLYIYGGIYIDLGVRLINPWQIPITKEVAAFRDVPFITNSWTALQIGLLFSIPRQEEFKKAIDFIIENCRNKYYGKNPLYPTGPVVLGRAFIATMVAKGQSVVADNQHIGNCRCITPESPKLNMTYVSKEGTVVALRNKQAGGDLKHIGVSGSNNYNDIWRARQIYSEPTQIWDFKCHELQTIGVSRTSYGIFIPLNTKGRVIFGPYFKMNKGKYILEVYFSEETKFSKLCIDIACGNDHKTIKKLRYFNILKKNIKKLRFTFSTKRNYENIEFRLYVYKNFSGHFLKYNLIKIK</sequence>
<dbReference type="InterPro" id="IPR029044">
    <property type="entry name" value="Nucleotide-diphossugar_trans"/>
</dbReference>
<dbReference type="HOGENOM" id="CLU_037511_0_0_5"/>
<dbReference type="InterPro" id="IPR051706">
    <property type="entry name" value="Glycosyltransferase_domain"/>
</dbReference>
<accession>G2I021</accession>
<evidence type="ECO:0000313" key="2">
    <source>
        <dbReference type="EMBL" id="BAK84279.1"/>
    </source>
</evidence>
<dbReference type="EMBL" id="AP012159">
    <property type="protein sequence ID" value="BAK84279.1"/>
    <property type="molecule type" value="Genomic_DNA"/>
</dbReference>